<evidence type="ECO:0000313" key="2">
    <source>
        <dbReference type="EMBL" id="GAA0163786.1"/>
    </source>
</evidence>
<dbReference type="AlphaFoldDB" id="A0AAV3QKJ7"/>
<dbReference type="EMBL" id="BAABME010021619">
    <property type="protein sequence ID" value="GAA0163786.1"/>
    <property type="molecule type" value="Genomic_DNA"/>
</dbReference>
<organism evidence="2 3">
    <name type="scientific">Lithospermum erythrorhizon</name>
    <name type="common">Purple gromwell</name>
    <name type="synonym">Lithospermum officinale var. erythrorhizon</name>
    <dbReference type="NCBI Taxonomy" id="34254"/>
    <lineage>
        <taxon>Eukaryota</taxon>
        <taxon>Viridiplantae</taxon>
        <taxon>Streptophyta</taxon>
        <taxon>Embryophyta</taxon>
        <taxon>Tracheophyta</taxon>
        <taxon>Spermatophyta</taxon>
        <taxon>Magnoliopsida</taxon>
        <taxon>eudicotyledons</taxon>
        <taxon>Gunneridae</taxon>
        <taxon>Pentapetalae</taxon>
        <taxon>asterids</taxon>
        <taxon>lamiids</taxon>
        <taxon>Boraginales</taxon>
        <taxon>Boraginaceae</taxon>
        <taxon>Boraginoideae</taxon>
        <taxon>Lithospermeae</taxon>
        <taxon>Lithospermum</taxon>
    </lineage>
</organism>
<sequence length="141" mass="16206">MTGAQRASDYLLYLLGCVLFVDKTQMRVPQLYLRITHNLEQVPKLSWGTATLVYLYYQFGKASRVNVKQLVWCMALLEVGYMSISQHFIHAIKPAWVEGSPRASRWENLTTSANSLEELIKYRQILDNMTPEDVTLSPYGD</sequence>
<dbReference type="PANTHER" id="PTHR46033:SF8">
    <property type="entry name" value="PROTEIN MAINTENANCE OF MERISTEMS-LIKE"/>
    <property type="match status" value="1"/>
</dbReference>
<dbReference type="InterPro" id="IPR044824">
    <property type="entry name" value="MAIN-like"/>
</dbReference>
<reference evidence="2 3" key="1">
    <citation type="submission" date="2024-01" db="EMBL/GenBank/DDBJ databases">
        <title>The complete chloroplast genome sequence of Lithospermum erythrorhizon: insights into the phylogenetic relationship among Boraginaceae species and the maternal lineages of purple gromwells.</title>
        <authorList>
            <person name="Okada T."/>
            <person name="Watanabe K."/>
        </authorList>
    </citation>
    <scope>NUCLEOTIDE SEQUENCE [LARGE SCALE GENOMIC DNA]</scope>
</reference>
<comment type="caution">
    <text evidence="2">The sequence shown here is derived from an EMBL/GenBank/DDBJ whole genome shotgun (WGS) entry which is preliminary data.</text>
</comment>
<dbReference type="InterPro" id="IPR019557">
    <property type="entry name" value="AminoTfrase-like_pln_mobile"/>
</dbReference>
<dbReference type="PANTHER" id="PTHR46033">
    <property type="entry name" value="PROTEIN MAIN-LIKE 2"/>
    <property type="match status" value="1"/>
</dbReference>
<dbReference type="Proteomes" id="UP001454036">
    <property type="component" value="Unassembled WGS sequence"/>
</dbReference>
<evidence type="ECO:0000259" key="1">
    <source>
        <dbReference type="Pfam" id="PF10536"/>
    </source>
</evidence>
<protein>
    <recommendedName>
        <fullName evidence="1">Aminotransferase-like plant mobile domain-containing protein</fullName>
    </recommendedName>
</protein>
<keyword evidence="3" id="KW-1185">Reference proteome</keyword>
<evidence type="ECO:0000313" key="3">
    <source>
        <dbReference type="Proteomes" id="UP001454036"/>
    </source>
</evidence>
<dbReference type="GO" id="GO:0010073">
    <property type="term" value="P:meristem maintenance"/>
    <property type="evidence" value="ECO:0007669"/>
    <property type="project" value="InterPro"/>
</dbReference>
<name>A0AAV3QKJ7_LITER</name>
<accession>A0AAV3QKJ7</accession>
<proteinExistence type="predicted"/>
<feature type="domain" description="Aminotransferase-like plant mobile" evidence="1">
    <location>
        <begin position="5"/>
        <end position="139"/>
    </location>
</feature>
<gene>
    <name evidence="2" type="ORF">LIER_39659</name>
</gene>
<dbReference type="Pfam" id="PF10536">
    <property type="entry name" value="PMD"/>
    <property type="match status" value="1"/>
</dbReference>